<proteinExistence type="predicted"/>
<keyword evidence="3" id="KW-1185">Reference proteome</keyword>
<dbReference type="RefSeq" id="WP_190439967.1">
    <property type="nucleotide sequence ID" value="NZ_JAMPKM010000014.1"/>
</dbReference>
<evidence type="ECO:0000259" key="1">
    <source>
        <dbReference type="Pfam" id="PF06527"/>
    </source>
</evidence>
<dbReference type="InterPro" id="IPR009492">
    <property type="entry name" value="TniQ"/>
</dbReference>
<protein>
    <submittedName>
        <fullName evidence="2">TniQ family protein</fullName>
    </submittedName>
</protein>
<comment type="caution">
    <text evidence="2">The sequence shown here is derived from an EMBL/GenBank/DDBJ whole genome shotgun (WGS) entry which is preliminary data.</text>
</comment>
<dbReference type="Pfam" id="PF06527">
    <property type="entry name" value="TniQ"/>
    <property type="match status" value="1"/>
</dbReference>
<accession>A0ABV0JC48</accession>
<gene>
    <name evidence="2" type="ORF">NC998_19795</name>
</gene>
<dbReference type="Proteomes" id="UP001464891">
    <property type="component" value="Unassembled WGS sequence"/>
</dbReference>
<feature type="domain" description="TniQ" evidence="1">
    <location>
        <begin position="24"/>
        <end position="184"/>
    </location>
</feature>
<sequence>MVISFEKLNLPTIPKRSRLYHLDPLKIGTPYVEGLISYICRLAEAHCVSPGILIKKEILPSFRKNYSISVGGAYALQENGNNVLVSYLPKLPSRKNLNEYGLLAWQYLEGLKPITMREDLEALVIPLEASKILPRIVDSDLTRDLRAWCPECFQAWRTINHLIYEPLLWSIAAITICPEHHKLLQSRCPHCNKSQRPLTARMRVAHCSQCIGWLGVRLGPASEKELATATDLEGHLEIAKHVMEILSL</sequence>
<dbReference type="EMBL" id="JAMPKM010000014">
    <property type="protein sequence ID" value="MEP0819348.1"/>
    <property type="molecule type" value="Genomic_DNA"/>
</dbReference>
<name>A0ABV0JC48_9CYAN</name>
<evidence type="ECO:0000313" key="2">
    <source>
        <dbReference type="EMBL" id="MEP0819348.1"/>
    </source>
</evidence>
<evidence type="ECO:0000313" key="3">
    <source>
        <dbReference type="Proteomes" id="UP001464891"/>
    </source>
</evidence>
<organism evidence="2 3">
    <name type="scientific">Trichocoleus desertorum GB2-A4</name>
    <dbReference type="NCBI Taxonomy" id="2933944"/>
    <lineage>
        <taxon>Bacteria</taxon>
        <taxon>Bacillati</taxon>
        <taxon>Cyanobacteriota</taxon>
        <taxon>Cyanophyceae</taxon>
        <taxon>Leptolyngbyales</taxon>
        <taxon>Trichocoleusaceae</taxon>
        <taxon>Trichocoleus</taxon>
    </lineage>
</organism>
<reference evidence="2 3" key="1">
    <citation type="submission" date="2022-04" db="EMBL/GenBank/DDBJ databases">
        <title>Positive selection, recombination, and allopatry shape intraspecific diversity of widespread and dominant cyanobacteria.</title>
        <authorList>
            <person name="Wei J."/>
            <person name="Shu W."/>
            <person name="Hu C."/>
        </authorList>
    </citation>
    <scope>NUCLEOTIDE SEQUENCE [LARGE SCALE GENOMIC DNA]</scope>
    <source>
        <strain evidence="2 3">GB2-A4</strain>
    </source>
</reference>